<reference evidence="6 7" key="1">
    <citation type="submission" date="2018-05" db="EMBL/GenBank/DDBJ databases">
        <title>Genetic diversity of glacier-inhabiting Cryobacterium bacteria in China and description of Cryobacterium mengkeensis sp. nov. and Arthrobacter glacialis sp. nov.</title>
        <authorList>
            <person name="Liu Q."/>
            <person name="Xin Y.-H."/>
        </authorList>
    </citation>
    <scope>NUCLEOTIDE SEQUENCE [LARGE SCALE GENOMIC DNA]</scope>
    <source>
        <strain evidence="6 7">B7</strain>
    </source>
</reference>
<keyword evidence="7" id="KW-1185">Reference proteome</keyword>
<dbReference type="PROSITE" id="PS50901">
    <property type="entry name" value="FTSK"/>
    <property type="match status" value="1"/>
</dbReference>
<keyword evidence="4" id="KW-0812">Transmembrane</keyword>
<feature type="transmembrane region" description="Helical" evidence="4">
    <location>
        <begin position="265"/>
        <end position="282"/>
    </location>
</feature>
<evidence type="ECO:0000256" key="4">
    <source>
        <dbReference type="SAM" id="Phobius"/>
    </source>
</evidence>
<proteinExistence type="predicted"/>
<dbReference type="SUPFAM" id="SSF49879">
    <property type="entry name" value="SMAD/FHA domain"/>
    <property type="match status" value="1"/>
</dbReference>
<dbReference type="InterPro" id="IPR002543">
    <property type="entry name" value="FtsK_dom"/>
</dbReference>
<feature type="binding site" evidence="3">
    <location>
        <begin position="592"/>
        <end position="599"/>
    </location>
    <ligand>
        <name>ATP</name>
        <dbReference type="ChEBI" id="CHEBI:30616"/>
    </ligand>
</feature>
<dbReference type="InterPro" id="IPR027417">
    <property type="entry name" value="P-loop_NTPase"/>
</dbReference>
<evidence type="ECO:0000313" key="6">
    <source>
        <dbReference type="EMBL" id="PYI39833.1"/>
    </source>
</evidence>
<evidence type="ECO:0000256" key="3">
    <source>
        <dbReference type="PROSITE-ProRule" id="PRU00289"/>
    </source>
</evidence>
<dbReference type="GO" id="GO:0005524">
    <property type="term" value="F:ATP binding"/>
    <property type="evidence" value="ECO:0007669"/>
    <property type="project" value="UniProtKB-UniRule"/>
</dbReference>
<feature type="domain" description="FtsK" evidence="5">
    <location>
        <begin position="574"/>
        <end position="769"/>
    </location>
</feature>
<dbReference type="PANTHER" id="PTHR22683:SF1">
    <property type="entry name" value="TYPE VII SECRETION SYSTEM PROTEIN ESSC"/>
    <property type="match status" value="1"/>
</dbReference>
<evidence type="ECO:0000313" key="7">
    <source>
        <dbReference type="Proteomes" id="UP000247980"/>
    </source>
</evidence>
<accession>A0A2V5IZC0</accession>
<comment type="caution">
    <text evidence="6">The sequence shown here is derived from an EMBL/GenBank/DDBJ whole genome shotgun (WGS) entry which is preliminary data.</text>
</comment>
<dbReference type="Pfam" id="PF01580">
    <property type="entry name" value="FtsK_SpoIIIE"/>
    <property type="match status" value="1"/>
</dbReference>
<dbReference type="EMBL" id="QJVC01000002">
    <property type="protein sequence ID" value="PYI39833.1"/>
    <property type="molecule type" value="Genomic_DNA"/>
</dbReference>
<sequence>MTMELELTVVAGPGIDAFSPTEFTAVWPGSDAGSSCSGVSLRKALEKRWPGCSFSLSGESLDALRCGTAPLLDGAVVVAQPSATLRPGGSSSGSYEGIAAFLCVCAGPEAGKVFALQRGRYTLGRGHCRLTIADPALSRHHGTLCVTASEITLNSTPGSSGFLLRRGGSSPTASAKPLKGTHLLTVGQRVQCGSSIVELRLPVSAQVTEAVAVGGARLLNTAALESLVIHQDTNPVRNRVAMILAGTLPLLLGVGLALLMGSWMFLAFSAMGAIAVLVPLLGGSKRRKAFRAAVTRAAGADAARQALAFPDAASLMFEADSPEKAQPRGQPRAAPLTELAVRLGIADQRAAVAVSPADTTFTPPIVAGLPFTVPLGSSAVTIGGPSAPVGKLLNFVLMQLDAAHVPVVLCGHAEDLPLAARFLPRTTLVGSLAAAATALAAYRTDTQGNPGAVLLSLNEPVSDLLAAMPGLSALCFTIPSAGSPLVELQTVGDRLRGTFGGQDFVPDGVPAVVLDDYARSRALQCAETKGLDDVGLRPNTLPPPELCSVSAIMQEWERTAGGSLAPVRVGLSATGPARFDFVRDGPHLLVAGTTGSGKSELLRTIIGSLAASHSPSDLQFVFIDFKGGAGLGTLTKLPHSCSLITDLSGHGMNRTLASLRAELRHREVALARVEVTDSQSYRTRRREASMPPGTPAMTHLFIVVDEFRMLVDQFPDAMNELMRIAAVGRSLGIHLLLATQRPQGAVSADIRANVTSSICLRVQSPFDSTDLIGTPVAATIAVDTPGRAFISRAGATPEEFQSATLRLHSTDSDTTPTLELASERLSRMPHLDAQLGFQDSDIATMAALLSAAWEHYANRTQQQCAPHVVAAELPTAEELTAAFQSRSMDHRQDGTGVEPGVLLGIIDVPSQQCLEELRWNPELHSHLAFFGTATESSNAITMLVQQLVSAILEPSSREPFVVYLLDGDGSLKNHSLNDCVGAYLTPADLRAAARLLQRLVEAAQQHPEHCLILCCSDWGRWLAVFRSSPWHEAEDAMSELIRFGQSNLVVVIGGARELVSAPFLATIPNRIYLTQGSSSESTALWPRLPDFGPAAGRAAITGPIARSATPGTTTTDDLLIVQLGAPSQSSVFSESSYTTRAGHRAQDILQLTALPCTLTLSQLRQALTQTPWPTSRTTAEPRTAARRSLLLGLGGDGHELVQVVVEPGSVLPVIGSPGCGKSSLLRLLDQLNHQEAPRHISYLDDANTLPPDRLREATECVAQGEILVIAFSYPGLGLAALPLEWGLRAPQQGIVVFPQRPSDAELFGVRLDTMGAEPAGRAVLLDRGRRSWFQFPYVEGPG</sequence>
<dbReference type="PANTHER" id="PTHR22683">
    <property type="entry name" value="SPORULATION PROTEIN RELATED"/>
    <property type="match status" value="1"/>
</dbReference>
<evidence type="ECO:0000256" key="2">
    <source>
        <dbReference type="ARBA" id="ARBA00022840"/>
    </source>
</evidence>
<gene>
    <name evidence="6" type="ORF">CVS30_04010</name>
</gene>
<dbReference type="SMART" id="SM00382">
    <property type="entry name" value="AAA"/>
    <property type="match status" value="2"/>
</dbReference>
<dbReference type="SUPFAM" id="SSF52540">
    <property type="entry name" value="P-loop containing nucleoside triphosphate hydrolases"/>
    <property type="match status" value="1"/>
</dbReference>
<dbReference type="InterPro" id="IPR050206">
    <property type="entry name" value="FtsK/SpoIIIE/SftA"/>
</dbReference>
<dbReference type="Gene3D" id="2.60.200.20">
    <property type="match status" value="1"/>
</dbReference>
<dbReference type="CDD" id="cd00060">
    <property type="entry name" value="FHA"/>
    <property type="match status" value="1"/>
</dbReference>
<evidence type="ECO:0000259" key="5">
    <source>
        <dbReference type="PROSITE" id="PS50901"/>
    </source>
</evidence>
<keyword evidence="2 3" id="KW-0067">ATP-binding</keyword>
<dbReference type="InterPro" id="IPR003593">
    <property type="entry name" value="AAA+_ATPase"/>
</dbReference>
<dbReference type="GO" id="GO:0003677">
    <property type="term" value="F:DNA binding"/>
    <property type="evidence" value="ECO:0007669"/>
    <property type="project" value="InterPro"/>
</dbReference>
<keyword evidence="4" id="KW-1133">Transmembrane helix</keyword>
<dbReference type="CDD" id="cd01127">
    <property type="entry name" value="TrwB_TraG_TraD_VirD4"/>
    <property type="match status" value="1"/>
</dbReference>
<keyword evidence="4" id="KW-0472">Membrane</keyword>
<evidence type="ECO:0000256" key="1">
    <source>
        <dbReference type="ARBA" id="ARBA00022741"/>
    </source>
</evidence>
<keyword evidence="1 3" id="KW-0547">Nucleotide-binding</keyword>
<protein>
    <recommendedName>
        <fullName evidence="5">FtsK domain-containing protein</fullName>
    </recommendedName>
</protein>
<name>A0A2V5IZC0_9MICC</name>
<dbReference type="Gene3D" id="3.40.50.300">
    <property type="entry name" value="P-loop containing nucleotide triphosphate hydrolases"/>
    <property type="match status" value="3"/>
</dbReference>
<feature type="transmembrane region" description="Helical" evidence="4">
    <location>
        <begin position="240"/>
        <end position="259"/>
    </location>
</feature>
<dbReference type="Proteomes" id="UP000247980">
    <property type="component" value="Unassembled WGS sequence"/>
</dbReference>
<organism evidence="6 7">
    <name type="scientific">Arthrobacter psychrolactophilus</name>
    <dbReference type="NCBI Taxonomy" id="92442"/>
    <lineage>
        <taxon>Bacteria</taxon>
        <taxon>Bacillati</taxon>
        <taxon>Actinomycetota</taxon>
        <taxon>Actinomycetes</taxon>
        <taxon>Micrococcales</taxon>
        <taxon>Micrococcaceae</taxon>
        <taxon>Arthrobacter</taxon>
    </lineage>
</organism>
<dbReference type="InterPro" id="IPR008984">
    <property type="entry name" value="SMAD_FHA_dom_sf"/>
</dbReference>